<evidence type="ECO:0000313" key="1">
    <source>
        <dbReference type="EMBL" id="KRY11909.1"/>
    </source>
</evidence>
<name>A0A0V0ZHN3_9BILA</name>
<gene>
    <name evidence="1" type="ORF">T12_9264</name>
</gene>
<dbReference type="AlphaFoldDB" id="A0A0V0ZHN3"/>
<comment type="caution">
    <text evidence="1">The sequence shown here is derived from an EMBL/GenBank/DDBJ whole genome shotgun (WGS) entry which is preliminary data.</text>
</comment>
<organism evidence="1 2">
    <name type="scientific">Trichinella patagoniensis</name>
    <dbReference type="NCBI Taxonomy" id="990121"/>
    <lineage>
        <taxon>Eukaryota</taxon>
        <taxon>Metazoa</taxon>
        <taxon>Ecdysozoa</taxon>
        <taxon>Nematoda</taxon>
        <taxon>Enoplea</taxon>
        <taxon>Dorylaimia</taxon>
        <taxon>Trichinellida</taxon>
        <taxon>Trichinellidae</taxon>
        <taxon>Trichinella</taxon>
    </lineage>
</organism>
<dbReference type="Proteomes" id="UP000054783">
    <property type="component" value="Unassembled WGS sequence"/>
</dbReference>
<accession>A0A0V0ZHN3</accession>
<proteinExistence type="predicted"/>
<protein>
    <submittedName>
        <fullName evidence="1">Uncharacterized protein</fullName>
    </submittedName>
</protein>
<dbReference type="EMBL" id="JYDQ01000179">
    <property type="protein sequence ID" value="KRY11909.1"/>
    <property type="molecule type" value="Genomic_DNA"/>
</dbReference>
<reference evidence="1 2" key="1">
    <citation type="submission" date="2015-01" db="EMBL/GenBank/DDBJ databases">
        <title>Evolution of Trichinella species and genotypes.</title>
        <authorList>
            <person name="Korhonen P.K."/>
            <person name="Edoardo P."/>
            <person name="Giuseppe L.R."/>
            <person name="Gasser R.B."/>
        </authorList>
    </citation>
    <scope>NUCLEOTIDE SEQUENCE [LARGE SCALE GENOMIC DNA]</scope>
    <source>
        <strain evidence="1">ISS2496</strain>
    </source>
</reference>
<sequence length="70" mass="7745">MNFLCKVLFVCTVVDRTENGIVAFDCAVSASLNSSASLFPQTPPPLCDSLYSDRLHTIDRRAFNKMSCNI</sequence>
<keyword evidence="2" id="KW-1185">Reference proteome</keyword>
<evidence type="ECO:0000313" key="2">
    <source>
        <dbReference type="Proteomes" id="UP000054783"/>
    </source>
</evidence>